<dbReference type="InterPro" id="IPR015422">
    <property type="entry name" value="PyrdxlP-dep_Trfase_small"/>
</dbReference>
<comment type="cofactor">
    <cofactor evidence="1">
        <name>pyridoxal 5'-phosphate</name>
        <dbReference type="ChEBI" id="CHEBI:597326"/>
    </cofactor>
</comment>
<dbReference type="EMBL" id="MIKG01000009">
    <property type="protein sequence ID" value="RAO69065.1"/>
    <property type="molecule type" value="Genomic_DNA"/>
</dbReference>
<keyword evidence="5" id="KW-1185">Reference proteome</keyword>
<dbReference type="Proteomes" id="UP000249363">
    <property type="component" value="Unassembled WGS sequence"/>
</dbReference>
<gene>
    <name evidence="4" type="ORF">BHQ10_005077</name>
</gene>
<dbReference type="Gene3D" id="3.40.640.10">
    <property type="entry name" value="Type I PLP-dependent aspartate aminotransferase-like (Major domain)"/>
    <property type="match status" value="1"/>
</dbReference>
<dbReference type="InterPro" id="IPR015424">
    <property type="entry name" value="PyrdxlP-dep_Trfase"/>
</dbReference>
<organism evidence="4 5">
    <name type="scientific">Talaromyces amestolkiae</name>
    <dbReference type="NCBI Taxonomy" id="1196081"/>
    <lineage>
        <taxon>Eukaryota</taxon>
        <taxon>Fungi</taxon>
        <taxon>Dikarya</taxon>
        <taxon>Ascomycota</taxon>
        <taxon>Pezizomycotina</taxon>
        <taxon>Eurotiomycetes</taxon>
        <taxon>Eurotiomycetidae</taxon>
        <taxon>Eurotiales</taxon>
        <taxon>Trichocomaceae</taxon>
        <taxon>Talaromyces</taxon>
        <taxon>Talaromyces sect. Talaromyces</taxon>
    </lineage>
</organism>
<comment type="caution">
    <text evidence="4">The sequence shown here is derived from an EMBL/GenBank/DDBJ whole genome shotgun (WGS) entry which is preliminary data.</text>
</comment>
<keyword evidence="2 3" id="KW-0663">Pyridoxal phosphate</keyword>
<reference evidence="4 5" key="1">
    <citation type="journal article" date="2017" name="Biotechnol. Biofuels">
        <title>Differential beta-glucosidase expression as a function of carbon source availability in Talaromyces amestolkiae: a genomic and proteomic approach.</title>
        <authorList>
            <person name="de Eugenio L.I."/>
            <person name="Mendez-Liter J.A."/>
            <person name="Nieto-Dominguez M."/>
            <person name="Alonso L."/>
            <person name="Gil-Munoz J."/>
            <person name="Barriuso J."/>
            <person name="Prieto A."/>
            <person name="Martinez M.J."/>
        </authorList>
    </citation>
    <scope>NUCLEOTIDE SEQUENCE [LARGE SCALE GENOMIC DNA]</scope>
    <source>
        <strain evidence="4 5">CIB</strain>
    </source>
</reference>
<evidence type="ECO:0000256" key="3">
    <source>
        <dbReference type="RuleBase" id="RU003560"/>
    </source>
</evidence>
<dbReference type="OrthoDB" id="425114at2759"/>
<dbReference type="InterPro" id="IPR015421">
    <property type="entry name" value="PyrdxlP-dep_Trfase_major"/>
</dbReference>
<dbReference type="Pfam" id="PF00202">
    <property type="entry name" value="Aminotran_3"/>
    <property type="match status" value="1"/>
</dbReference>
<dbReference type="AlphaFoldDB" id="A0A364KZU8"/>
<evidence type="ECO:0000313" key="4">
    <source>
        <dbReference type="EMBL" id="RAO69065.1"/>
    </source>
</evidence>
<dbReference type="GeneID" id="63794293"/>
<evidence type="ECO:0008006" key="6">
    <source>
        <dbReference type="Google" id="ProtNLM"/>
    </source>
</evidence>
<dbReference type="PANTHER" id="PTHR43713">
    <property type="entry name" value="GLUTAMATE-1-SEMIALDEHYDE 2,1-AMINOMUTASE"/>
    <property type="match status" value="1"/>
</dbReference>
<protein>
    <recommendedName>
        <fullName evidence="6">Glutamate-1-semialdehyde 2,1-aminomutase</fullName>
    </recommendedName>
</protein>
<dbReference type="STRING" id="1196081.A0A364KZU8"/>
<sequence length="303" mass="33157">MAARYFTGKRKVVAFTGGYHGGVLTFHDKPAVNTINDTDFVVIEYNNTAAAIRAIEGDPDVGTVLVEAMQGAAGCILGTEEFLYALQASTRKMGAVLIIDEVLTSRLSPGGLQSTLGLQPDITTLGKYLGGGLAFGALGGRKDIMDVFDPRISRSLPHSGTFNNNTLTMRAGYTGLSCVYTPDKAVTLNRTGEVLLSRLQEICKGTQCCWTGRGSLLASHFTQTGSTDIRSIADLPENEYLKELFWLEMMENNFWTTRRGSIAIILGTPQSELDRFLACVEQFLLRHRDLVALPRRHNHASKF</sequence>
<comment type="similarity">
    <text evidence="3">Belongs to the class-III pyridoxal-phosphate-dependent aminotransferase family.</text>
</comment>
<proteinExistence type="inferred from homology"/>
<dbReference type="RefSeq" id="XP_040733581.1">
    <property type="nucleotide sequence ID" value="XM_040877513.1"/>
</dbReference>
<dbReference type="SUPFAM" id="SSF53383">
    <property type="entry name" value="PLP-dependent transferases"/>
    <property type="match status" value="1"/>
</dbReference>
<dbReference type="PANTHER" id="PTHR43713:SF3">
    <property type="entry name" value="GLUTAMATE-1-SEMIALDEHYDE 2,1-AMINOMUTASE 1, CHLOROPLASTIC-RELATED"/>
    <property type="match status" value="1"/>
</dbReference>
<evidence type="ECO:0000313" key="5">
    <source>
        <dbReference type="Proteomes" id="UP000249363"/>
    </source>
</evidence>
<dbReference type="Gene3D" id="3.90.1150.10">
    <property type="entry name" value="Aspartate Aminotransferase, domain 1"/>
    <property type="match status" value="1"/>
</dbReference>
<evidence type="ECO:0000256" key="1">
    <source>
        <dbReference type="ARBA" id="ARBA00001933"/>
    </source>
</evidence>
<name>A0A364KZU8_TALAM</name>
<dbReference type="InterPro" id="IPR005814">
    <property type="entry name" value="Aminotrans_3"/>
</dbReference>
<evidence type="ECO:0000256" key="2">
    <source>
        <dbReference type="ARBA" id="ARBA00022898"/>
    </source>
</evidence>
<dbReference type="GO" id="GO:0008483">
    <property type="term" value="F:transaminase activity"/>
    <property type="evidence" value="ECO:0007669"/>
    <property type="project" value="InterPro"/>
</dbReference>
<dbReference type="GO" id="GO:0030170">
    <property type="term" value="F:pyridoxal phosphate binding"/>
    <property type="evidence" value="ECO:0007669"/>
    <property type="project" value="InterPro"/>
</dbReference>
<accession>A0A364KZU8</accession>